<protein>
    <submittedName>
        <fullName evidence="1">Uncharacterized protein</fullName>
    </submittedName>
</protein>
<evidence type="ECO:0000313" key="1">
    <source>
        <dbReference type="EMBL" id="DAE05819.1"/>
    </source>
</evidence>
<reference evidence="1" key="1">
    <citation type="journal article" date="2021" name="Proc. Natl. Acad. Sci. U.S.A.">
        <title>A Catalog of Tens of Thousands of Viruses from Human Metagenomes Reveals Hidden Associations with Chronic Diseases.</title>
        <authorList>
            <person name="Tisza M.J."/>
            <person name="Buck C.B."/>
        </authorList>
    </citation>
    <scope>NUCLEOTIDE SEQUENCE</scope>
    <source>
        <strain evidence="1">Ct6aW5</strain>
    </source>
</reference>
<dbReference type="EMBL" id="BK015418">
    <property type="protein sequence ID" value="DAE05819.1"/>
    <property type="molecule type" value="Genomic_DNA"/>
</dbReference>
<accession>A0A8S5PH76</accession>
<sequence length="40" mass="4644">MDFRSQSCASYKLTKNNALNRLIRAYFISQPVNVFFCALL</sequence>
<proteinExistence type="predicted"/>
<organism evidence="1">
    <name type="scientific">Myoviridae sp. ct6aW5</name>
    <dbReference type="NCBI Taxonomy" id="2825036"/>
    <lineage>
        <taxon>Viruses</taxon>
        <taxon>Duplodnaviria</taxon>
        <taxon>Heunggongvirae</taxon>
        <taxon>Uroviricota</taxon>
        <taxon>Caudoviricetes</taxon>
    </lineage>
</organism>
<name>A0A8S5PH76_9CAUD</name>